<dbReference type="Pfam" id="PF14205">
    <property type="entry name" value="Cys_rich_KTR"/>
    <property type="match status" value="1"/>
</dbReference>
<reference evidence="1 2" key="1">
    <citation type="submission" date="2020-08" db="EMBL/GenBank/DDBJ databases">
        <authorList>
            <person name="Liu C."/>
            <person name="Sun Q."/>
        </authorList>
    </citation>
    <scope>NUCLEOTIDE SEQUENCE [LARGE SCALE GENOMIC DNA]</scope>
    <source>
        <strain evidence="1 2">NSJ-38</strain>
    </source>
</reference>
<gene>
    <name evidence="1" type="ORF">H9Q78_05725</name>
</gene>
<sequence length="29" mass="3381">MEHTEWVHCPVCGDKTRSQYRAKIFSSSP</sequence>
<accession>A0A7G9G736</accession>
<dbReference type="InterPro" id="IPR025957">
    <property type="entry name" value="Cys_rich_KTR"/>
</dbReference>
<dbReference type="EMBL" id="CP060634">
    <property type="protein sequence ID" value="QNM06618.1"/>
    <property type="molecule type" value="Genomic_DNA"/>
</dbReference>
<dbReference type="RefSeq" id="WP_408635191.1">
    <property type="nucleotide sequence ID" value="NZ_CP060634.1"/>
</dbReference>
<organism evidence="1 2">
    <name type="scientific">Qiania dongpingensis</name>
    <dbReference type="NCBI Taxonomy" id="2763669"/>
    <lineage>
        <taxon>Bacteria</taxon>
        <taxon>Bacillati</taxon>
        <taxon>Bacillota</taxon>
        <taxon>Clostridia</taxon>
        <taxon>Lachnospirales</taxon>
        <taxon>Lachnospiraceae</taxon>
        <taxon>Qiania</taxon>
    </lineage>
</organism>
<evidence type="ECO:0000313" key="1">
    <source>
        <dbReference type="EMBL" id="QNM06618.1"/>
    </source>
</evidence>
<keyword evidence="2" id="KW-1185">Reference proteome</keyword>
<name>A0A7G9G736_9FIRM</name>
<dbReference type="KEGG" id="qdo:H9Q78_05725"/>
<dbReference type="AlphaFoldDB" id="A0A7G9G736"/>
<protein>
    <submittedName>
        <fullName evidence="1">Uncharacterized protein</fullName>
    </submittedName>
</protein>
<proteinExistence type="predicted"/>
<dbReference type="Proteomes" id="UP000515823">
    <property type="component" value="Chromosome"/>
</dbReference>
<evidence type="ECO:0000313" key="2">
    <source>
        <dbReference type="Proteomes" id="UP000515823"/>
    </source>
</evidence>